<evidence type="ECO:0000256" key="6">
    <source>
        <dbReference type="ARBA" id="ARBA00023212"/>
    </source>
</evidence>
<evidence type="ECO:0000313" key="15">
    <source>
        <dbReference type="Proteomes" id="UP000192257"/>
    </source>
</evidence>
<dbReference type="STRING" id="67003.A0A1X0NI77"/>
<comment type="similarity">
    <text evidence="8">Belongs to the TRAF3IP1 family.</text>
</comment>
<evidence type="ECO:0000259" key="13">
    <source>
        <dbReference type="Pfam" id="PF17749"/>
    </source>
</evidence>
<keyword evidence="3" id="KW-0963">Cytoplasm</keyword>
<dbReference type="GO" id="GO:0030992">
    <property type="term" value="C:intraciliary transport particle B"/>
    <property type="evidence" value="ECO:0007669"/>
    <property type="project" value="TreeGrafter"/>
</dbReference>
<gene>
    <name evidence="14" type="ORF">TM35_000481340</name>
</gene>
<dbReference type="EMBL" id="NBCO01000048">
    <property type="protein sequence ID" value="ORC84173.1"/>
    <property type="molecule type" value="Genomic_DNA"/>
</dbReference>
<feature type="compositionally biased region" description="Low complexity" evidence="11">
    <location>
        <begin position="131"/>
        <end position="148"/>
    </location>
</feature>
<dbReference type="InterPro" id="IPR041476">
    <property type="entry name" value="TRAF3IP1_C"/>
</dbReference>
<feature type="compositionally biased region" description="Basic and acidic residues" evidence="11">
    <location>
        <begin position="234"/>
        <end position="280"/>
    </location>
</feature>
<evidence type="ECO:0000256" key="10">
    <source>
        <dbReference type="SAM" id="Coils"/>
    </source>
</evidence>
<evidence type="ECO:0000256" key="8">
    <source>
        <dbReference type="ARBA" id="ARBA00043971"/>
    </source>
</evidence>
<keyword evidence="15" id="KW-1185">Reference proteome</keyword>
<evidence type="ECO:0000256" key="4">
    <source>
        <dbReference type="ARBA" id="ARBA00022794"/>
    </source>
</evidence>
<dbReference type="GeneID" id="39990250"/>
<dbReference type="OrthoDB" id="252374at2759"/>
<evidence type="ECO:0000256" key="3">
    <source>
        <dbReference type="ARBA" id="ARBA00022490"/>
    </source>
</evidence>
<comment type="subcellular location">
    <subcellularLocation>
        <location evidence="2">Cytoplasm</location>
        <location evidence="2">Cytoskeleton</location>
        <location evidence="2">Cilium axoneme</location>
    </subcellularLocation>
    <subcellularLocation>
        <location evidence="1">Cytoplasm</location>
        <location evidence="1">Cytoskeleton</location>
        <location evidence="1">Cilium basal body</location>
    </subcellularLocation>
</comment>
<dbReference type="RefSeq" id="XP_028878239.1">
    <property type="nucleotide sequence ID" value="XM_029030470.1"/>
</dbReference>
<dbReference type="InterPro" id="IPR042576">
    <property type="entry name" value="TRAF3IP1_N_sf"/>
</dbReference>
<dbReference type="Pfam" id="PF17749">
    <property type="entry name" value="MIP-T3_C"/>
    <property type="match status" value="1"/>
</dbReference>
<name>A0A1X0NI77_9TRYP</name>
<evidence type="ECO:0000256" key="5">
    <source>
        <dbReference type="ARBA" id="ARBA00023054"/>
    </source>
</evidence>
<dbReference type="FunFam" id="1.10.418.50:FF:000001">
    <property type="entry name" value="TRAF3-interacting protein 1 isoform X1"/>
    <property type="match status" value="1"/>
</dbReference>
<feature type="compositionally biased region" description="Basic and acidic residues" evidence="11">
    <location>
        <begin position="171"/>
        <end position="209"/>
    </location>
</feature>
<feature type="compositionally biased region" description="Basic residues" evidence="11">
    <location>
        <begin position="281"/>
        <end position="290"/>
    </location>
</feature>
<dbReference type="InterPro" id="IPR040468">
    <property type="entry name" value="TRAF3IP1_N"/>
</dbReference>
<feature type="domain" description="TRAF3-interacting protein 1 N-terminal" evidence="12">
    <location>
        <begin position="5"/>
        <end position="116"/>
    </location>
</feature>
<feature type="domain" description="TRAF3-interacting protein 1 C-terminal" evidence="13">
    <location>
        <begin position="408"/>
        <end position="570"/>
    </location>
</feature>
<dbReference type="GO" id="GO:0005930">
    <property type="term" value="C:axoneme"/>
    <property type="evidence" value="ECO:0007669"/>
    <property type="project" value="UniProtKB-SubCell"/>
</dbReference>
<dbReference type="InterPro" id="IPR018799">
    <property type="entry name" value="TRAF3IP1"/>
</dbReference>
<accession>A0A1X0NI77</accession>
<comment type="caution">
    <text evidence="14">The sequence shown here is derived from an EMBL/GenBank/DDBJ whole genome shotgun (WGS) entry which is preliminary data.</text>
</comment>
<evidence type="ECO:0000259" key="12">
    <source>
        <dbReference type="Pfam" id="PF10243"/>
    </source>
</evidence>
<evidence type="ECO:0000256" key="11">
    <source>
        <dbReference type="SAM" id="MobiDB-lite"/>
    </source>
</evidence>
<dbReference type="GO" id="GO:0042073">
    <property type="term" value="P:intraciliary transport"/>
    <property type="evidence" value="ECO:0007669"/>
    <property type="project" value="TreeGrafter"/>
</dbReference>
<dbReference type="PANTHER" id="PTHR31363:SF0">
    <property type="entry name" value="TRAF3-INTERACTING PROTEIN 1"/>
    <property type="match status" value="1"/>
</dbReference>
<dbReference type="AlphaFoldDB" id="A0A1X0NI77"/>
<evidence type="ECO:0000256" key="2">
    <source>
        <dbReference type="ARBA" id="ARBA00004430"/>
    </source>
</evidence>
<evidence type="ECO:0000313" key="14">
    <source>
        <dbReference type="EMBL" id="ORC84173.1"/>
    </source>
</evidence>
<keyword evidence="5 10" id="KW-0175">Coiled coil</keyword>
<protein>
    <recommendedName>
        <fullName evidence="9">TRAF3-interacting protein 1</fullName>
    </recommendedName>
</protein>
<feature type="region of interest" description="Disordered" evidence="11">
    <location>
        <begin position="423"/>
        <end position="452"/>
    </location>
</feature>
<dbReference type="Pfam" id="PF10243">
    <property type="entry name" value="MIP-T3"/>
    <property type="match status" value="1"/>
</dbReference>
<feature type="compositionally biased region" description="Basic and acidic residues" evidence="11">
    <location>
        <begin position="423"/>
        <end position="437"/>
    </location>
</feature>
<dbReference type="GO" id="GO:0048731">
    <property type="term" value="P:system development"/>
    <property type="evidence" value="ECO:0007669"/>
    <property type="project" value="UniProtKB-ARBA"/>
</dbReference>
<dbReference type="GO" id="GO:0060271">
    <property type="term" value="P:cilium assembly"/>
    <property type="evidence" value="ECO:0007669"/>
    <property type="project" value="TreeGrafter"/>
</dbReference>
<organism evidence="14 15">
    <name type="scientific">Trypanosoma theileri</name>
    <dbReference type="NCBI Taxonomy" id="67003"/>
    <lineage>
        <taxon>Eukaryota</taxon>
        <taxon>Discoba</taxon>
        <taxon>Euglenozoa</taxon>
        <taxon>Kinetoplastea</taxon>
        <taxon>Metakinetoplastina</taxon>
        <taxon>Trypanosomatida</taxon>
        <taxon>Trypanosomatidae</taxon>
        <taxon>Trypanosoma</taxon>
    </lineage>
</organism>
<dbReference type="GO" id="GO:0070507">
    <property type="term" value="P:regulation of microtubule cytoskeleton organization"/>
    <property type="evidence" value="ECO:0007669"/>
    <property type="project" value="TreeGrafter"/>
</dbReference>
<feature type="compositionally biased region" description="Low complexity" evidence="11">
    <location>
        <begin position="210"/>
        <end position="223"/>
    </location>
</feature>
<evidence type="ECO:0000256" key="9">
    <source>
        <dbReference type="ARBA" id="ARBA00070492"/>
    </source>
</evidence>
<feature type="region of interest" description="Disordered" evidence="11">
    <location>
        <begin position="131"/>
        <end position="385"/>
    </location>
</feature>
<evidence type="ECO:0000256" key="7">
    <source>
        <dbReference type="ARBA" id="ARBA00023273"/>
    </source>
</evidence>
<feature type="compositionally biased region" description="Polar residues" evidence="11">
    <location>
        <begin position="158"/>
        <end position="170"/>
    </location>
</feature>
<proteinExistence type="inferred from homology"/>
<dbReference type="GO" id="GO:0008017">
    <property type="term" value="F:microtubule binding"/>
    <property type="evidence" value="ECO:0007669"/>
    <property type="project" value="InterPro"/>
</dbReference>
<feature type="coiled-coil region" evidence="10">
    <location>
        <begin position="521"/>
        <end position="548"/>
    </location>
</feature>
<keyword evidence="7" id="KW-0966">Cell projection</keyword>
<dbReference type="GO" id="GO:0036064">
    <property type="term" value="C:ciliary basal body"/>
    <property type="evidence" value="ECO:0007669"/>
    <property type="project" value="TreeGrafter"/>
</dbReference>
<dbReference type="Gene3D" id="1.10.418.50">
    <property type="entry name" value="Microtubule-binding protein MIP-T3"/>
    <property type="match status" value="1"/>
</dbReference>
<evidence type="ECO:0000256" key="1">
    <source>
        <dbReference type="ARBA" id="ARBA00004120"/>
    </source>
</evidence>
<sequence length="578" mass="62458">MTEPFVEKTQKELGAIITVPKLTDKLLSRPPFRFLHDIVISFIKTTSFPEGLFPEEMLDSANVADKEKKIAFLSLLISAVEAATGQKVSAQPSKIVAGQETDKTNELLQLLASCAALSADKKAAAVKMVKGGSPAPSATAPAPTATAPAPAPTKERGSNNAEPSATTATEQKSEGSKDDKDRKEEERRKRKEEEKREAEEKKKRKKEAEAAAAAAEKQQQQQQEGEKLAANQRDSGEKSKSKSDETSSLRADDARKDDDESRKKRKEAEDKSPKADTEERRKRHEEKRRREKELAASTGGSTGKEEAVPLDESSGLLSRAARTEPRQSASAGKAPPRTKPTHEVVEGGAASPTVVAGVIRESKRPVGKSPASPSGIDENNADDWMRVAEQQEAKPVSSTAGGDAAAMEGEARGYLGQQALKAKREQEEAARQAKEASARTPGAAGGTGIVIQSTRGGRSGAVMAEGELSKLREQLQLLTKASNPLGKLLEAIYDDIDTMARELEMWRSEARSQALAAADARRQTTESLQEVHAQLQNLEDAINDQILKTHNIRRNVINNDNAIAGMVRMIVNPDMGKR</sequence>
<dbReference type="Proteomes" id="UP000192257">
    <property type="component" value="Unassembled WGS sequence"/>
</dbReference>
<dbReference type="VEuPathDB" id="TriTrypDB:TM35_000481340"/>
<dbReference type="PANTHER" id="PTHR31363">
    <property type="entry name" value="TRAF3-INTERACTING PROTEIN 1"/>
    <property type="match status" value="1"/>
</dbReference>
<reference evidence="14 15" key="1">
    <citation type="submission" date="2017-03" db="EMBL/GenBank/DDBJ databases">
        <title>An alternative strategy for trypanosome survival in the mammalian bloodstream revealed through genome and transcriptome analysis of the ubiquitous bovine parasite Trypanosoma (Megatrypanum) theileri.</title>
        <authorList>
            <person name="Kelly S."/>
            <person name="Ivens A."/>
            <person name="Mott A."/>
            <person name="O'Neill E."/>
            <person name="Emms D."/>
            <person name="Macleod O."/>
            <person name="Voorheis P."/>
            <person name="Matthews J."/>
            <person name="Matthews K."/>
            <person name="Carrington M."/>
        </authorList>
    </citation>
    <scope>NUCLEOTIDE SEQUENCE [LARGE SCALE GENOMIC DNA]</scope>
    <source>
        <strain evidence="14">Edinburgh</strain>
    </source>
</reference>
<keyword evidence="4" id="KW-0970">Cilium biogenesis/degradation</keyword>
<keyword evidence="6" id="KW-0206">Cytoskeleton</keyword>
<dbReference type="GO" id="GO:0048513">
    <property type="term" value="P:animal organ development"/>
    <property type="evidence" value="ECO:0007669"/>
    <property type="project" value="UniProtKB-ARBA"/>
</dbReference>